<feature type="compositionally biased region" description="Basic and acidic residues" evidence="1">
    <location>
        <begin position="26"/>
        <end position="43"/>
    </location>
</feature>
<gene>
    <name evidence="2" type="ORF">llap_19477</name>
</gene>
<proteinExistence type="predicted"/>
<dbReference type="AlphaFoldDB" id="A0A2I0T8U0"/>
<evidence type="ECO:0000256" key="1">
    <source>
        <dbReference type="SAM" id="MobiDB-lite"/>
    </source>
</evidence>
<keyword evidence="3" id="KW-1185">Reference proteome</keyword>
<feature type="region of interest" description="Disordered" evidence="1">
    <location>
        <begin position="1"/>
        <end position="88"/>
    </location>
</feature>
<reference evidence="3" key="2">
    <citation type="submission" date="2017-12" db="EMBL/GenBank/DDBJ databases">
        <title>Genome sequence of the Bar-tailed Godwit (Limosa lapponica baueri).</title>
        <authorList>
            <person name="Lima N.C.B."/>
            <person name="Parody-Merino A.M."/>
            <person name="Battley P.F."/>
            <person name="Fidler A.E."/>
            <person name="Prosdocimi F."/>
        </authorList>
    </citation>
    <scope>NUCLEOTIDE SEQUENCE [LARGE SCALE GENOMIC DNA]</scope>
</reference>
<sequence>MEKPDLSPSCTKEKSDCQEEAQGLELRGETLDQEKVMRDRIPGDLRIPQPGVIECEDEDDEEMVEPKAQDDLETENQDQKQEVKEGTLKNEKDFVTALKDRILQVVTLIGSFYY</sequence>
<organism evidence="2 3">
    <name type="scientific">Limosa lapponica baueri</name>
    <dbReference type="NCBI Taxonomy" id="1758121"/>
    <lineage>
        <taxon>Eukaryota</taxon>
        <taxon>Metazoa</taxon>
        <taxon>Chordata</taxon>
        <taxon>Craniata</taxon>
        <taxon>Vertebrata</taxon>
        <taxon>Euteleostomi</taxon>
        <taxon>Archelosauria</taxon>
        <taxon>Archosauria</taxon>
        <taxon>Dinosauria</taxon>
        <taxon>Saurischia</taxon>
        <taxon>Theropoda</taxon>
        <taxon>Coelurosauria</taxon>
        <taxon>Aves</taxon>
        <taxon>Neognathae</taxon>
        <taxon>Neoaves</taxon>
        <taxon>Charadriiformes</taxon>
        <taxon>Scolopacidae</taxon>
        <taxon>Limosa</taxon>
    </lineage>
</organism>
<name>A0A2I0T8U0_LIMLA</name>
<reference evidence="3" key="1">
    <citation type="submission" date="2017-11" db="EMBL/GenBank/DDBJ databases">
        <authorList>
            <person name="Lima N.C."/>
            <person name="Parody-Merino A.M."/>
            <person name="Battley P.F."/>
            <person name="Fidler A.E."/>
            <person name="Prosdocimi F."/>
        </authorList>
    </citation>
    <scope>NUCLEOTIDE SEQUENCE [LARGE SCALE GENOMIC DNA]</scope>
</reference>
<accession>A0A2I0T8U0</accession>
<feature type="compositionally biased region" description="Basic and acidic residues" evidence="1">
    <location>
        <begin position="1"/>
        <end position="17"/>
    </location>
</feature>
<dbReference type="EMBL" id="KZ515178">
    <property type="protein sequence ID" value="PKU30219.1"/>
    <property type="molecule type" value="Genomic_DNA"/>
</dbReference>
<evidence type="ECO:0000313" key="3">
    <source>
        <dbReference type="Proteomes" id="UP000233556"/>
    </source>
</evidence>
<feature type="compositionally biased region" description="Acidic residues" evidence="1">
    <location>
        <begin position="54"/>
        <end position="63"/>
    </location>
</feature>
<feature type="compositionally biased region" description="Basic and acidic residues" evidence="1">
    <location>
        <begin position="77"/>
        <end position="88"/>
    </location>
</feature>
<dbReference type="Proteomes" id="UP000233556">
    <property type="component" value="Unassembled WGS sequence"/>
</dbReference>
<protein>
    <submittedName>
        <fullName evidence="2">Uncharacterized protein</fullName>
    </submittedName>
</protein>
<evidence type="ECO:0000313" key="2">
    <source>
        <dbReference type="EMBL" id="PKU30219.1"/>
    </source>
</evidence>